<dbReference type="InterPro" id="IPR001683">
    <property type="entry name" value="PX_dom"/>
</dbReference>
<evidence type="ECO:0000256" key="3">
    <source>
        <dbReference type="ARBA" id="ARBA00022448"/>
    </source>
</evidence>
<feature type="compositionally biased region" description="Acidic residues" evidence="10">
    <location>
        <begin position="1"/>
        <end position="12"/>
    </location>
</feature>
<dbReference type="InterPro" id="IPR044106">
    <property type="entry name" value="PX_Snx41/Atg20"/>
</dbReference>
<feature type="coiled-coil region" evidence="9">
    <location>
        <begin position="557"/>
        <end position="584"/>
    </location>
</feature>
<dbReference type="PANTHER" id="PTHR46979">
    <property type="entry name" value="SORTING NEXIN-41"/>
    <property type="match status" value="1"/>
</dbReference>
<sequence>MSTDNLFEDIEQDNNPSFYGNPSILSDPYRPTSTTDQKHDGKSSQQPHNNAQQTQQSQASNGVASNGFPNNELVNSTIGLSNKILELLNDSDLQVDIVNSEKLVNSSVIVYTIELSSKDTKIVVKRRYSEFKSLRDNLLKLFPTLIIPPIPEKHSILSYLLNTINHSHEISIIEMRKRYFKMFLEDLIFQSDEKLKNCPLLHKFFDPNYELCWYNALNEPPVNLIPDNLLLANPINPADQNGLYSLLPVVNGFDFNSNIDNLSSLKKINDDLYKLNDQVKLYELKGFEQDLKFSIPDELIQFEIKFHQTIKNISDLNKLNVKTTKSYRSLVDTLIDLGGNLNNFSLQVYQQKSGSNNELSEAIEKFGSTMDQSFLNFESFILNQLIPQWQEPVDQMILYFHGSLNLIKFYKYKVIQFKILYKLKFNKFQQLINLTNIGGTSVVPRRSVDADDSEGSINGNDANNQDDMDTTAKSFDHLKELNSPTINNALKNLSSKKLGKKSSWYGLFGGNNQTKKFNFQLPVEDPNTGTTTASSSQQQKPPQSHQQHHQASIKFKLSHIEKELNKLNQLIELCNQDMHKLTEALVTTFEEFLVKLEKKWLHLMINYIKNCKNLFEANLTNWQEFKESLINETREVN</sequence>
<evidence type="ECO:0000259" key="11">
    <source>
        <dbReference type="PROSITE" id="PS50195"/>
    </source>
</evidence>
<dbReference type="eggNOG" id="KOG2273">
    <property type="taxonomic scope" value="Eukaryota"/>
</dbReference>
<evidence type="ECO:0000256" key="6">
    <source>
        <dbReference type="ARBA" id="ARBA00023006"/>
    </source>
</evidence>
<comment type="subcellular location">
    <subcellularLocation>
        <location evidence="1">Endosome membrane</location>
        <topology evidence="1">Peripheral membrane protein</topology>
    </subcellularLocation>
</comment>
<dbReference type="CDD" id="cd06867">
    <property type="entry name" value="PX_SNX41_42"/>
    <property type="match status" value="1"/>
</dbReference>
<dbReference type="InterPro" id="IPR036871">
    <property type="entry name" value="PX_dom_sf"/>
</dbReference>
<dbReference type="SUPFAM" id="SSF103657">
    <property type="entry name" value="BAR/IMD domain-like"/>
    <property type="match status" value="1"/>
</dbReference>
<keyword evidence="8" id="KW-0472">Membrane</keyword>
<feature type="region of interest" description="Disordered" evidence="10">
    <location>
        <begin position="1"/>
        <end position="68"/>
    </location>
</feature>
<dbReference type="InterPro" id="IPR027267">
    <property type="entry name" value="AH/BAR_dom_sf"/>
</dbReference>
<dbReference type="GO" id="GO:0042147">
    <property type="term" value="P:retrograde transport, endosome to Golgi"/>
    <property type="evidence" value="ECO:0007669"/>
    <property type="project" value="InterPro"/>
</dbReference>
<evidence type="ECO:0000256" key="7">
    <source>
        <dbReference type="ARBA" id="ARBA00023121"/>
    </source>
</evidence>
<dbReference type="PANTHER" id="PTHR46979:SF2">
    <property type="entry name" value="SORTING NEXIN-41"/>
    <property type="match status" value="1"/>
</dbReference>
<evidence type="ECO:0000256" key="5">
    <source>
        <dbReference type="ARBA" id="ARBA00022927"/>
    </source>
</evidence>
<reference evidence="12 13" key="1">
    <citation type="journal article" date="2009" name="Nature">
        <title>Evolution of pathogenicity and sexual reproduction in eight Candida genomes.</title>
        <authorList>
            <person name="Butler G."/>
            <person name="Rasmussen M.D."/>
            <person name="Lin M.F."/>
            <person name="Santos M.A."/>
            <person name="Sakthikumar S."/>
            <person name="Munro C.A."/>
            <person name="Rheinbay E."/>
            <person name="Grabherr M."/>
            <person name="Forche A."/>
            <person name="Reedy J.L."/>
            <person name="Agrafioti I."/>
            <person name="Arnaud M.B."/>
            <person name="Bates S."/>
            <person name="Brown A.J."/>
            <person name="Brunke S."/>
            <person name="Costanzo M.C."/>
            <person name="Fitzpatrick D.A."/>
            <person name="de Groot P.W."/>
            <person name="Harris D."/>
            <person name="Hoyer L.L."/>
            <person name="Hube B."/>
            <person name="Klis F.M."/>
            <person name="Kodira C."/>
            <person name="Lennard N."/>
            <person name="Logue M.E."/>
            <person name="Martin R."/>
            <person name="Neiman A.M."/>
            <person name="Nikolaou E."/>
            <person name="Quail M.A."/>
            <person name="Quinn J."/>
            <person name="Santos M.C."/>
            <person name="Schmitzberger F.F."/>
            <person name="Sherlock G."/>
            <person name="Shah P."/>
            <person name="Silverstein K.A."/>
            <person name="Skrzypek M.S."/>
            <person name="Soll D."/>
            <person name="Staggs R."/>
            <person name="Stansfield I."/>
            <person name="Stumpf M.P."/>
            <person name="Sudbery P.E."/>
            <person name="Srikantha T."/>
            <person name="Zeng Q."/>
            <person name="Berman J."/>
            <person name="Berriman M."/>
            <person name="Heitman J."/>
            <person name="Gow N.A."/>
            <person name="Lorenz M.C."/>
            <person name="Birren B.W."/>
            <person name="Kellis M."/>
            <person name="Cuomo C.A."/>
        </authorList>
    </citation>
    <scope>NUCLEOTIDE SEQUENCE [LARGE SCALE GENOMIC DNA]</scope>
    <source>
        <strain evidence="13">ATCC MYA-3404 / T1</strain>
    </source>
</reference>
<dbReference type="OrthoDB" id="289314at2759"/>
<keyword evidence="9" id="KW-0175">Coiled coil</keyword>
<evidence type="ECO:0000256" key="8">
    <source>
        <dbReference type="ARBA" id="ARBA00023136"/>
    </source>
</evidence>
<evidence type="ECO:0000256" key="2">
    <source>
        <dbReference type="ARBA" id="ARBA00010883"/>
    </source>
</evidence>
<evidence type="ECO:0000256" key="9">
    <source>
        <dbReference type="SAM" id="Coils"/>
    </source>
</evidence>
<dbReference type="GO" id="GO:0005829">
    <property type="term" value="C:cytosol"/>
    <property type="evidence" value="ECO:0007669"/>
    <property type="project" value="GOC"/>
</dbReference>
<proteinExistence type="inferred from homology"/>
<keyword evidence="5" id="KW-0653">Protein transport</keyword>
<keyword evidence="13" id="KW-1185">Reference proteome</keyword>
<dbReference type="Proteomes" id="UP000002037">
    <property type="component" value="Unassembled WGS sequence"/>
</dbReference>
<evidence type="ECO:0000256" key="1">
    <source>
        <dbReference type="ARBA" id="ARBA00004481"/>
    </source>
</evidence>
<feature type="compositionally biased region" description="Low complexity" evidence="10">
    <location>
        <begin position="44"/>
        <end position="61"/>
    </location>
</feature>
<evidence type="ECO:0000313" key="13">
    <source>
        <dbReference type="Proteomes" id="UP000002037"/>
    </source>
</evidence>
<dbReference type="EMBL" id="GG692396">
    <property type="protein sequence ID" value="EER34354.1"/>
    <property type="molecule type" value="Genomic_DNA"/>
</dbReference>
<keyword evidence="7" id="KW-0446">Lipid-binding</keyword>
<keyword evidence="6" id="KW-0072">Autophagy</keyword>
<evidence type="ECO:0000256" key="10">
    <source>
        <dbReference type="SAM" id="MobiDB-lite"/>
    </source>
</evidence>
<dbReference type="AlphaFoldDB" id="C5M5T4"/>
<dbReference type="GO" id="GO:0035091">
    <property type="term" value="F:phosphatidylinositol binding"/>
    <property type="evidence" value="ECO:0007669"/>
    <property type="project" value="InterPro"/>
</dbReference>
<dbReference type="VEuPathDB" id="FungiDB:CTRG_01214"/>
<dbReference type="Pfam" id="PF00787">
    <property type="entry name" value="PX"/>
    <property type="match status" value="1"/>
</dbReference>
<feature type="domain" description="PX" evidence="11">
    <location>
        <begin position="89"/>
        <end position="212"/>
    </location>
</feature>
<dbReference type="RefSeq" id="XP_002546909.1">
    <property type="nucleotide sequence ID" value="XM_002546863.1"/>
</dbReference>
<keyword evidence="3" id="KW-0813">Transport</keyword>
<evidence type="ECO:0000313" key="12">
    <source>
        <dbReference type="EMBL" id="EER34354.1"/>
    </source>
</evidence>
<dbReference type="PROSITE" id="PS50195">
    <property type="entry name" value="PX"/>
    <property type="match status" value="1"/>
</dbReference>
<dbReference type="STRING" id="294747.C5M5T4"/>
<accession>C5M5T4</accession>
<feature type="region of interest" description="Disordered" evidence="10">
    <location>
        <begin position="443"/>
        <end position="470"/>
    </location>
</feature>
<dbReference type="GO" id="GO:0006914">
    <property type="term" value="P:autophagy"/>
    <property type="evidence" value="ECO:0007669"/>
    <property type="project" value="UniProtKB-KW"/>
</dbReference>
<dbReference type="HOGENOM" id="CLU_025790_0_0_1"/>
<evidence type="ECO:0000256" key="4">
    <source>
        <dbReference type="ARBA" id="ARBA00022753"/>
    </source>
</evidence>
<name>C5M5T4_CANTT</name>
<dbReference type="InterPro" id="IPR051079">
    <property type="entry name" value="Sorting_Nexin_Autophagy"/>
</dbReference>
<comment type="similarity">
    <text evidence="2">Belongs to the sorting nexin family.</text>
</comment>
<dbReference type="SMART" id="SM00312">
    <property type="entry name" value="PX"/>
    <property type="match status" value="1"/>
</dbReference>
<feature type="compositionally biased region" description="Low complexity" evidence="10">
    <location>
        <begin position="533"/>
        <end position="551"/>
    </location>
</feature>
<dbReference type="Gene3D" id="3.30.1520.10">
    <property type="entry name" value="Phox-like domain"/>
    <property type="match status" value="1"/>
</dbReference>
<dbReference type="SUPFAM" id="SSF64268">
    <property type="entry name" value="PX domain"/>
    <property type="match status" value="1"/>
</dbReference>
<gene>
    <name evidence="12" type="ORF">CTRG_01214</name>
</gene>
<dbReference type="KEGG" id="ctp:CTRG_01214"/>
<feature type="compositionally biased region" description="Polar residues" evidence="10">
    <location>
        <begin position="13"/>
        <end position="24"/>
    </location>
</feature>
<protein>
    <recommendedName>
        <fullName evidence="11">PX domain-containing protein</fullName>
    </recommendedName>
</protein>
<dbReference type="GeneID" id="8297483"/>
<feature type="region of interest" description="Disordered" evidence="10">
    <location>
        <begin position="520"/>
        <end position="551"/>
    </location>
</feature>
<dbReference type="GO" id="GO:0010008">
    <property type="term" value="C:endosome membrane"/>
    <property type="evidence" value="ECO:0007669"/>
    <property type="project" value="UniProtKB-SubCell"/>
</dbReference>
<dbReference type="GO" id="GO:0015031">
    <property type="term" value="P:protein transport"/>
    <property type="evidence" value="ECO:0007669"/>
    <property type="project" value="UniProtKB-KW"/>
</dbReference>
<keyword evidence="4" id="KW-0967">Endosome</keyword>
<organism evidence="12 13">
    <name type="scientific">Candida tropicalis (strain ATCC MYA-3404 / T1)</name>
    <name type="common">Yeast</name>
    <dbReference type="NCBI Taxonomy" id="294747"/>
    <lineage>
        <taxon>Eukaryota</taxon>
        <taxon>Fungi</taxon>
        <taxon>Dikarya</taxon>
        <taxon>Ascomycota</taxon>
        <taxon>Saccharomycotina</taxon>
        <taxon>Pichiomycetes</taxon>
        <taxon>Debaryomycetaceae</taxon>
        <taxon>Candida/Lodderomyces clade</taxon>
        <taxon>Candida</taxon>
    </lineage>
</organism>